<sequence>MFLFVYIKFYHKLKSQKKKDFEKQRHTSQLDISVPEKLRQMLIHFENISLLTSQFVVNFELLKPSKAKSEIHFSVSKIKLNVGTSRKRALHNQNGGHGEEVIFEIVTASEIMDLQIKTSYHSQKLHSFLKPWTVAAEVKFLWLQWSRKPYLEMRLDTDTVSVDFGPEHELCFKDLFNHISIFLLQQKSETNGQINLSDAEAPEIKEEIHHDILYQDDLRAGIFQYVSLALEDPKPYQVLFDKMAGTMVWCYPEPRTLTRVDIYPVPFVAASEFDTNDEIEDKNEVLCALQYYDTLRETFVTYRQFQLSESKFCQLDLPSLYEKQHLAVSSMWRVCIDYREEDYSCSEDGGRCLVSPAALAACMRVDSMFSVDTLARTQFVINMGQMQLTLYNHLALTGKKLPHDLIFYNLDSLAPEEQAFLTLTIENTCVRSYKWKNASHVKLICSLRMDVLSYSFLTNSCLLEPTFIESSFVHQSAAGPDKPSVTDSVITVKPMMIHINQSTIHTLNVAQESWQQVADSVSNVAVGPSISVIKKAPFIFMTNYIICNDTLDAIRFGQVATEESVLLESRCIHLYCWRSNKMAPQLQLCVEGGRWKWCDPFTLDGEGTQVRSITQDNHTIHLLVIIEKLSPTQKKVTFSGLVSVANLLNDDLELRVIETNKERDSPTHGGVYALPSHYIAPSYIGEAHGIRIRLLGTQTVWSGEIPLALERTKESLLVKLPLKMKGEHLLVWSRVVRQRIANVWRLLLVISPQYVVRSHLPRPIILHVNTPSAHVSHQVMLKGRGNMHTLSVDSSVVHHLTFQLSPDLEVSSPPIPLTRTMADQMNASQNLEAVDISKSMRELFHGPAERWPYVNNTDFQGDVLFADQPKIDLQVGFTGLNVQCNTLVVDVRPWALVVNHTCMEILLQEGEPENLWFVPSGAVFAPPKLDGSFSIGISEMEQQFFTVPLQLSKEERWYSLKFEGRIPREGSTQIRIDTQDKVAFITVLSRYEENIQILHLVPTYSVSNTTSENLTARSMFVYAGEIKVQLPVSLPVVELSSQHKASNGDIKEVPLLLWSIVKDAGVGNYDEEVTCLQLGQNGYHAHPIVLRDPHQPQDRRFSFSLPVSDSITEDYLLNRAFLLTYHHYNGQVKLVIQKDPSPQLLIHNNTHTLLILGQSSYKEEGIMEEETDIFAAMPSVPAGKAVHYTFPFIVHKFPEIFTDNTNFPRLHFSQPDILNNAETEEVLWSQGVDIHQHYDQFVSIPGHGDVKVRIERVGHTTHAFIDPVSRVEVSARDIRSRIAAEPSKGRVATSTNKGRAVKVKEGILYEDNVSQTVKEQDVINAEVASIDSGISEGSLSPSSPKVENVCKISSEKDRKDDSFKKVNRVIESKKTSVYYCTFMCTQISLLLKDDVSNQEKITEIIRVTLDNFIISMRPKIDLSEKLRALDYRVKEQTDIIVFVGDAQIDNQLFTAGKYDFPVILIQQNPESAPHFSPLDPIERAVQISHNAAVFTLKLVIEHTPNQLCLYSVHLKIKPITIYAEDAVFYSLTEILSSFLPVGKQKPLRYWEDKEGDEEKEEVSAPVIMKLPQEVLIKSNAMMQPIHMTHLTIDPIALLLSVHASVKLYLALDQSPLYFGAFHRSEILTTSYSLGHSLTMHYLSGALIRAGWVVGSLDLLGNPGGFARTVGSGMRDFVQLPYEGILQGPWAFFAGMTHGSLSLLKHLTAGTVVSLTNLASSVARNMERLSLDTDHAARSEAQRRTHPHSLAQGLLQGLSAFGISLLGAVGGLAGQPMNALMEEGASAGSFVGGVGKGLMGVVTKPIGGAADLLVHTGHALLQGAGWHIEHSPRFPAVVEPRSVGINAPLKMVWKLLAALPQDCRYVHAAVEATHLTPAGTYIPVTILLTPMVLFILGVKEDTQQHALPLAELLWKPHPMDPTLLYLEKQRPQTKIFNTELEPISGCPERVADYVRSTCSEGLDTGTGLDSSDDEDASAQGELTPGHVPRIKLYVAPRLRPALIAAINIAARASQGKGFIV</sequence>
<dbReference type="PANTHER" id="PTHR12517:SF0">
    <property type="entry name" value="INTERMEMBRANE LIPID TRANSFER PROTEIN VPS13B"/>
    <property type="match status" value="1"/>
</dbReference>
<organism evidence="2 3">
    <name type="scientific">Meganyctiphanes norvegica</name>
    <name type="common">Northern krill</name>
    <name type="synonym">Thysanopoda norvegica</name>
    <dbReference type="NCBI Taxonomy" id="48144"/>
    <lineage>
        <taxon>Eukaryota</taxon>
        <taxon>Metazoa</taxon>
        <taxon>Ecdysozoa</taxon>
        <taxon>Arthropoda</taxon>
        <taxon>Crustacea</taxon>
        <taxon>Multicrustacea</taxon>
        <taxon>Malacostraca</taxon>
        <taxon>Eumalacostraca</taxon>
        <taxon>Eucarida</taxon>
        <taxon>Euphausiacea</taxon>
        <taxon>Euphausiidae</taxon>
        <taxon>Meganyctiphanes</taxon>
    </lineage>
</organism>
<name>A0AAV2SJ13_MEGNR</name>
<evidence type="ECO:0000313" key="3">
    <source>
        <dbReference type="Proteomes" id="UP001497623"/>
    </source>
</evidence>
<dbReference type="EMBL" id="CAXKWB010072110">
    <property type="protein sequence ID" value="CAL4195901.1"/>
    <property type="molecule type" value="Genomic_DNA"/>
</dbReference>
<dbReference type="InterPro" id="IPR039782">
    <property type="entry name" value="VPS13B"/>
</dbReference>
<evidence type="ECO:0000256" key="1">
    <source>
        <dbReference type="SAM" id="MobiDB-lite"/>
    </source>
</evidence>
<evidence type="ECO:0008006" key="4">
    <source>
        <dbReference type="Google" id="ProtNLM"/>
    </source>
</evidence>
<evidence type="ECO:0000313" key="2">
    <source>
        <dbReference type="EMBL" id="CAL4195901.1"/>
    </source>
</evidence>
<feature type="region of interest" description="Disordered" evidence="1">
    <location>
        <begin position="1961"/>
        <end position="1982"/>
    </location>
</feature>
<dbReference type="Proteomes" id="UP001497623">
    <property type="component" value="Unassembled WGS sequence"/>
</dbReference>
<reference evidence="2 3" key="1">
    <citation type="submission" date="2024-05" db="EMBL/GenBank/DDBJ databases">
        <authorList>
            <person name="Wallberg A."/>
        </authorList>
    </citation>
    <scope>NUCLEOTIDE SEQUENCE [LARGE SCALE GENOMIC DNA]</scope>
</reference>
<gene>
    <name evidence="2" type="ORF">MNOR_LOCUS37096</name>
</gene>
<comment type="caution">
    <text evidence="2">The sequence shown here is derived from an EMBL/GenBank/DDBJ whole genome shotgun (WGS) entry which is preliminary data.</text>
</comment>
<accession>A0AAV2SJ13</accession>
<proteinExistence type="predicted"/>
<keyword evidence="3" id="KW-1185">Reference proteome</keyword>
<protein>
    <recommendedName>
        <fullName evidence="4">Vacuolar protein sorting-associated protein 13B</fullName>
    </recommendedName>
</protein>
<dbReference type="PANTHER" id="PTHR12517">
    <property type="entry name" value="VACUOLAR PROTEIN SORTING-ASSOCIATED PROTEIN 13B"/>
    <property type="match status" value="1"/>
</dbReference>